<feature type="domain" description="Periplasmic binding protein" evidence="4">
    <location>
        <begin position="49"/>
        <end position="294"/>
    </location>
</feature>
<dbReference type="GO" id="GO:0055085">
    <property type="term" value="P:transmembrane transport"/>
    <property type="evidence" value="ECO:0007669"/>
    <property type="project" value="UniProtKB-ARBA"/>
</dbReference>
<dbReference type="Gene3D" id="3.40.50.2300">
    <property type="match status" value="2"/>
</dbReference>
<dbReference type="InterPro" id="IPR025997">
    <property type="entry name" value="SBP_2_dom"/>
</dbReference>
<evidence type="ECO:0000256" key="3">
    <source>
        <dbReference type="ARBA" id="ARBA00022729"/>
    </source>
</evidence>
<dbReference type="GO" id="GO:0030313">
    <property type="term" value="C:cell envelope"/>
    <property type="evidence" value="ECO:0007669"/>
    <property type="project" value="UniProtKB-SubCell"/>
</dbReference>
<dbReference type="NCBIfam" id="TIGR01409">
    <property type="entry name" value="TAT_signal_seq"/>
    <property type="match status" value="1"/>
</dbReference>
<evidence type="ECO:0000259" key="4">
    <source>
        <dbReference type="Pfam" id="PF13407"/>
    </source>
</evidence>
<dbReference type="InterPro" id="IPR006311">
    <property type="entry name" value="TAT_signal"/>
</dbReference>
<evidence type="ECO:0000313" key="5">
    <source>
        <dbReference type="EMBL" id="XBS71877.1"/>
    </source>
</evidence>
<comment type="subcellular location">
    <subcellularLocation>
        <location evidence="1">Cell envelope</location>
    </subcellularLocation>
</comment>
<dbReference type="GO" id="GO:0030246">
    <property type="term" value="F:carbohydrate binding"/>
    <property type="evidence" value="ECO:0007669"/>
    <property type="project" value="UniProtKB-ARBA"/>
</dbReference>
<comment type="similarity">
    <text evidence="2">Belongs to the bacterial solute-binding protein 2 family.</text>
</comment>
<dbReference type="SUPFAM" id="SSF53822">
    <property type="entry name" value="Periplasmic binding protein-like I"/>
    <property type="match status" value="1"/>
</dbReference>
<protein>
    <submittedName>
        <fullName evidence="5">Sugar ABC transporter substrate-binding protein</fullName>
    </submittedName>
</protein>
<dbReference type="CDD" id="cd01536">
    <property type="entry name" value="PBP1_ABC_sugar_binding-like"/>
    <property type="match status" value="1"/>
</dbReference>
<reference evidence="5" key="1">
    <citation type="submission" date="2024-06" db="EMBL/GenBank/DDBJ databases">
        <authorList>
            <person name="Coelho C."/>
            <person name="Bento M."/>
            <person name="Garcia E."/>
            <person name="Camelo A."/>
            <person name="Brandao I."/>
            <person name="Espirito Santo C."/>
            <person name="Trovao J."/>
            <person name="Verissimo A."/>
            <person name="Costa J."/>
            <person name="Tiago I."/>
        </authorList>
    </citation>
    <scope>NUCLEOTIDE SEQUENCE</scope>
    <source>
        <strain evidence="5">KWT182</strain>
    </source>
</reference>
<gene>
    <name evidence="5" type="ORF">ABK905_11765</name>
</gene>
<dbReference type="PROSITE" id="PS51318">
    <property type="entry name" value="TAT"/>
    <property type="match status" value="1"/>
</dbReference>
<evidence type="ECO:0000256" key="1">
    <source>
        <dbReference type="ARBA" id="ARBA00004196"/>
    </source>
</evidence>
<sequence length="421" mass="46171">MDTTGVSRRDFLTLASAGAVAAATASLTLGFPSVAVAAPSGKLAYLSFNVNEYNVQTDKAFQAASREFGLPYAFLDGQSDGQRQVNQFEEQTVAGAVGAVFNLADGSSLRRVSSLAQQNKVFFGNFWNTLPWFTPFDAGEYYTLYAVPEEFEAHRAVTAELLRTVTEKFGGGDIVAVTGIDGYVSDIARSRGRDDAFRDFPKTRLVDKLPGKWNREDGLKATDDLLTRNKNVVGIVAQNDDIAQGVLAALRARGLRPGVDIYVVGADGTTEGVKSILGGSQLSTSANSPAFAAALFTARIYDVTHGWTPRASERVLNWQSLNLTRRNADVYRTRFVDNNGVAPFDYKRISHVLHPNDWDPQGHVYPINLEKEWTGIPRPAGYQLPKAYVDARNNGEFERVRAEYADHYKIKFDGPSPHAES</sequence>
<dbReference type="InterPro" id="IPR019546">
    <property type="entry name" value="TAT_signal_bac_arc"/>
</dbReference>
<evidence type="ECO:0000256" key="2">
    <source>
        <dbReference type="ARBA" id="ARBA00007639"/>
    </source>
</evidence>
<dbReference type="EMBL" id="CP157947">
    <property type="protein sequence ID" value="XBS71877.1"/>
    <property type="molecule type" value="Genomic_DNA"/>
</dbReference>
<name>A0AAU7QGW0_9GAMM</name>
<accession>A0AAU7QGW0</accession>
<dbReference type="Pfam" id="PF13407">
    <property type="entry name" value="Peripla_BP_4"/>
    <property type="match status" value="1"/>
</dbReference>
<keyword evidence="3" id="KW-0732">Signal</keyword>
<dbReference type="AlphaFoldDB" id="A0AAU7QGW0"/>
<proteinExistence type="inferred from homology"/>
<organism evidence="5">
    <name type="scientific">Acerihabitans sp. KWT182</name>
    <dbReference type="NCBI Taxonomy" id="3157919"/>
    <lineage>
        <taxon>Bacteria</taxon>
        <taxon>Pseudomonadati</taxon>
        <taxon>Pseudomonadota</taxon>
        <taxon>Gammaproteobacteria</taxon>
        <taxon>Enterobacterales</taxon>
        <taxon>Pectobacteriaceae</taxon>
        <taxon>Acerihabitans</taxon>
    </lineage>
</organism>
<dbReference type="PANTHER" id="PTHR46847:SF1">
    <property type="entry name" value="D-ALLOSE-BINDING PERIPLASMIC PROTEIN-RELATED"/>
    <property type="match status" value="1"/>
</dbReference>
<dbReference type="InterPro" id="IPR028082">
    <property type="entry name" value="Peripla_BP_I"/>
</dbReference>
<dbReference type="PANTHER" id="PTHR46847">
    <property type="entry name" value="D-ALLOSE-BINDING PERIPLASMIC PROTEIN-RELATED"/>
    <property type="match status" value="1"/>
</dbReference>